<evidence type="ECO:0000259" key="1">
    <source>
        <dbReference type="Pfam" id="PF12867"/>
    </source>
</evidence>
<dbReference type="AlphaFoldDB" id="A0A7X6L5U8"/>
<sequence>MATSADVLTDAYERIKEVVHEAVDGLADDHLVHQVDPGANSIAWLIWHLTRVQDDHLAEVAGTEQVWTAQGWYDRFDLPIDAGATGYGDRPADVAVIRASAESLTGYYDAVHEQTLRFVRELTDSDLDRVVDVRWDPPVTLGVRLVSVISDDLQHAGQAAFLRGVLERTE</sequence>
<dbReference type="Pfam" id="PF12867">
    <property type="entry name" value="DinB_2"/>
    <property type="match status" value="1"/>
</dbReference>
<dbReference type="EMBL" id="JAAXOS010000009">
    <property type="protein sequence ID" value="NKY28383.1"/>
    <property type="molecule type" value="Genomic_DNA"/>
</dbReference>
<dbReference type="RefSeq" id="WP_062971381.1">
    <property type="nucleotide sequence ID" value="NZ_JAAXOS010000009.1"/>
</dbReference>
<organism evidence="2 3">
    <name type="scientific">Nocardia gamkensis</name>
    <dbReference type="NCBI Taxonomy" id="352869"/>
    <lineage>
        <taxon>Bacteria</taxon>
        <taxon>Bacillati</taxon>
        <taxon>Actinomycetota</taxon>
        <taxon>Actinomycetes</taxon>
        <taxon>Mycobacteriales</taxon>
        <taxon>Nocardiaceae</taxon>
        <taxon>Nocardia</taxon>
    </lineage>
</organism>
<dbReference type="InterPro" id="IPR034660">
    <property type="entry name" value="DinB/YfiT-like"/>
</dbReference>
<comment type="caution">
    <text evidence="2">The sequence shown here is derived from an EMBL/GenBank/DDBJ whole genome shotgun (WGS) entry which is preliminary data.</text>
</comment>
<dbReference type="InterPro" id="IPR024775">
    <property type="entry name" value="DinB-like"/>
</dbReference>
<accession>A0A7X6L5U8</accession>
<dbReference type="Gene3D" id="1.20.120.450">
    <property type="entry name" value="dinb family like domain"/>
    <property type="match status" value="1"/>
</dbReference>
<dbReference type="Proteomes" id="UP000540698">
    <property type="component" value="Unassembled WGS sequence"/>
</dbReference>
<evidence type="ECO:0000313" key="3">
    <source>
        <dbReference type="Proteomes" id="UP000540698"/>
    </source>
</evidence>
<name>A0A7X6L5U8_9NOCA</name>
<keyword evidence="3" id="KW-1185">Reference proteome</keyword>
<protein>
    <submittedName>
        <fullName evidence="2">DUF664 domain-containing protein</fullName>
    </submittedName>
</protein>
<gene>
    <name evidence="2" type="ORF">HGB38_19450</name>
</gene>
<reference evidence="2 3" key="1">
    <citation type="submission" date="2020-04" db="EMBL/GenBank/DDBJ databases">
        <title>MicrobeNet Type strains.</title>
        <authorList>
            <person name="Nicholson A.C."/>
        </authorList>
    </citation>
    <scope>NUCLEOTIDE SEQUENCE [LARGE SCALE GENOMIC DNA]</scope>
    <source>
        <strain evidence="2 3">DSM 44956</strain>
    </source>
</reference>
<feature type="domain" description="DinB-like" evidence="1">
    <location>
        <begin position="12"/>
        <end position="159"/>
    </location>
</feature>
<dbReference type="SUPFAM" id="SSF109854">
    <property type="entry name" value="DinB/YfiT-like putative metalloenzymes"/>
    <property type="match status" value="1"/>
</dbReference>
<evidence type="ECO:0000313" key="2">
    <source>
        <dbReference type="EMBL" id="NKY28383.1"/>
    </source>
</evidence>
<proteinExistence type="predicted"/>
<dbReference type="NCBIfam" id="NF047843">
    <property type="entry name" value="MST_Rv0443"/>
    <property type="match status" value="1"/>
</dbReference>